<organism evidence="1 2">
    <name type="scientific">Hyphomicrobium album</name>
    <dbReference type="NCBI Taxonomy" id="2665159"/>
    <lineage>
        <taxon>Bacteria</taxon>
        <taxon>Pseudomonadati</taxon>
        <taxon>Pseudomonadota</taxon>
        <taxon>Alphaproteobacteria</taxon>
        <taxon>Hyphomicrobiales</taxon>
        <taxon>Hyphomicrobiaceae</taxon>
        <taxon>Hyphomicrobium</taxon>
    </lineage>
</organism>
<evidence type="ECO:0000313" key="1">
    <source>
        <dbReference type="EMBL" id="MTD96166.1"/>
    </source>
</evidence>
<name>A0A6I3KRY4_9HYPH</name>
<dbReference type="Pfam" id="PF01874">
    <property type="entry name" value="CitG"/>
    <property type="match status" value="1"/>
</dbReference>
<dbReference type="EMBL" id="WMBQ01000002">
    <property type="protein sequence ID" value="MTD96166.1"/>
    <property type="molecule type" value="Genomic_DNA"/>
</dbReference>
<dbReference type="Proteomes" id="UP000440694">
    <property type="component" value="Unassembled WGS sequence"/>
</dbReference>
<reference evidence="1 2" key="1">
    <citation type="submission" date="2019-11" db="EMBL/GenBank/DDBJ databases">
        <title>Identification of a novel strain.</title>
        <authorList>
            <person name="Xu Q."/>
            <person name="Wang G."/>
        </authorList>
    </citation>
    <scope>NUCLEOTIDE SEQUENCE [LARGE SCALE GENOMIC DNA]</scope>
    <source>
        <strain evidence="2">xq</strain>
    </source>
</reference>
<accession>A0A6I3KRY4</accession>
<keyword evidence="2" id="KW-1185">Reference proteome</keyword>
<dbReference type="PANTHER" id="PTHR42280:SF1">
    <property type="entry name" value="CITG FAMILY PROTEIN"/>
    <property type="match status" value="1"/>
</dbReference>
<dbReference type="PANTHER" id="PTHR42280">
    <property type="entry name" value="CITG FAMILY PROTEIN"/>
    <property type="match status" value="1"/>
</dbReference>
<proteinExistence type="predicted"/>
<dbReference type="AlphaFoldDB" id="A0A6I3KRY4"/>
<sequence length="287" mass="30233">MPRLSEAQIAELFLAACRAELAALKPGNVHVHAGGHGMEVAQFEASAEAAAPWVAASDAKVGMRVLRAVEASFAAAGCNTNLGILLLCAPLAAAAALPRDEGLRERLREVLNSLDDEDAAAVFAAIRLASPGGLGAVPEQDVAAPPTVSLLEAMGMAVQRDRIASAYLTDYVEIFEFGLGVLANARRHAHDDALAVTTLHMAFLAYFPDSHILRKHGADVAEAVREEARGLTPLWHPVAQRNTLTKLLDFDAELKRHNVNPGTTADLVVATLFAASLCDALGQASLP</sequence>
<evidence type="ECO:0000313" key="2">
    <source>
        <dbReference type="Proteomes" id="UP000440694"/>
    </source>
</evidence>
<protein>
    <submittedName>
        <fullName evidence="1">Triphosphoribosyl-dephospho-CoA synthase</fullName>
    </submittedName>
</protein>
<gene>
    <name evidence="1" type="ORF">GIW81_17640</name>
</gene>
<dbReference type="Gene3D" id="1.10.4200.10">
    <property type="entry name" value="Triphosphoribosyl-dephospho-CoA protein"/>
    <property type="match status" value="1"/>
</dbReference>
<dbReference type="InterPro" id="IPR002736">
    <property type="entry name" value="CitG"/>
</dbReference>
<dbReference type="RefSeq" id="WP_154740621.1">
    <property type="nucleotide sequence ID" value="NZ_WMBQ01000002.1"/>
</dbReference>
<dbReference type="GO" id="GO:0046917">
    <property type="term" value="F:triphosphoribosyl-dephospho-CoA synthase activity"/>
    <property type="evidence" value="ECO:0007669"/>
    <property type="project" value="InterPro"/>
</dbReference>
<dbReference type="GO" id="GO:0005524">
    <property type="term" value="F:ATP binding"/>
    <property type="evidence" value="ECO:0007669"/>
    <property type="project" value="InterPro"/>
</dbReference>
<comment type="caution">
    <text evidence="1">The sequence shown here is derived from an EMBL/GenBank/DDBJ whole genome shotgun (WGS) entry which is preliminary data.</text>
</comment>